<organism evidence="1 2">
    <name type="scientific">Vaccinium darrowii</name>
    <dbReference type="NCBI Taxonomy" id="229202"/>
    <lineage>
        <taxon>Eukaryota</taxon>
        <taxon>Viridiplantae</taxon>
        <taxon>Streptophyta</taxon>
        <taxon>Embryophyta</taxon>
        <taxon>Tracheophyta</taxon>
        <taxon>Spermatophyta</taxon>
        <taxon>Magnoliopsida</taxon>
        <taxon>eudicotyledons</taxon>
        <taxon>Gunneridae</taxon>
        <taxon>Pentapetalae</taxon>
        <taxon>asterids</taxon>
        <taxon>Ericales</taxon>
        <taxon>Ericaceae</taxon>
        <taxon>Vaccinioideae</taxon>
        <taxon>Vaccinieae</taxon>
        <taxon>Vaccinium</taxon>
    </lineage>
</organism>
<proteinExistence type="predicted"/>
<dbReference type="Proteomes" id="UP000828048">
    <property type="component" value="Chromosome 1"/>
</dbReference>
<keyword evidence="2" id="KW-1185">Reference proteome</keyword>
<gene>
    <name evidence="1" type="ORF">Vadar_003254</name>
</gene>
<sequence>MALVTVTEDISSPIPAARLFKALILDADNLIPKIVPQAIKNIETIQGDGGPGTIKQMNFAEGSHLKYVKHRIDALDKEKMTYTYTLIEGDSMMDKIESITYEVKLEPSPNGGCIGKNISTYHPKPGVVIKEEEIKAGKEQASGVFKAVEAYLLANPDAYV</sequence>
<dbReference type="EMBL" id="CM037151">
    <property type="protein sequence ID" value="KAH7842252.1"/>
    <property type="molecule type" value="Genomic_DNA"/>
</dbReference>
<comment type="caution">
    <text evidence="1">The sequence shown here is derived from an EMBL/GenBank/DDBJ whole genome shotgun (WGS) entry which is preliminary data.</text>
</comment>
<protein>
    <submittedName>
        <fullName evidence="1">Uncharacterized protein</fullName>
    </submittedName>
</protein>
<name>A0ACB7XMT6_9ERIC</name>
<reference evidence="1 2" key="1">
    <citation type="journal article" date="2021" name="Hortic Res">
        <title>High-quality reference genome and annotation aids understanding of berry development for evergreen blueberry (Vaccinium darrowii).</title>
        <authorList>
            <person name="Yu J."/>
            <person name="Hulse-Kemp A.M."/>
            <person name="Babiker E."/>
            <person name="Staton M."/>
        </authorList>
    </citation>
    <scope>NUCLEOTIDE SEQUENCE [LARGE SCALE GENOMIC DNA]</scope>
    <source>
        <strain evidence="2">cv. NJ 8807/NJ 8810</strain>
        <tissue evidence="1">Young leaf</tissue>
    </source>
</reference>
<evidence type="ECO:0000313" key="1">
    <source>
        <dbReference type="EMBL" id="KAH7842252.1"/>
    </source>
</evidence>
<evidence type="ECO:0000313" key="2">
    <source>
        <dbReference type="Proteomes" id="UP000828048"/>
    </source>
</evidence>
<accession>A0ACB7XMT6</accession>